<sequence>MGTVHGIAIAGQFDVLRRPIGVALSIRVSIQSDILPYQVDSSNGVVGTRNPDDIDSAVVSEIPPEAVEFAGVEIDGRAGEVVGVAGTTELHKDRRAVGRVGIVVAVDPIMAGRDDAGHRVRVAAGRAKRDGGIVHRQPVAPQLRKAVGGDGSLGVGRGHGKPRKSRHEQNDLHISVRK</sequence>
<organism evidence="2 3">
    <name type="scientific">Novipirellula herctigrandis</name>
    <dbReference type="NCBI Taxonomy" id="2527986"/>
    <lineage>
        <taxon>Bacteria</taxon>
        <taxon>Pseudomonadati</taxon>
        <taxon>Planctomycetota</taxon>
        <taxon>Planctomycetia</taxon>
        <taxon>Pirellulales</taxon>
        <taxon>Pirellulaceae</taxon>
        <taxon>Novipirellula</taxon>
    </lineage>
</organism>
<name>A0A5C5YW37_9BACT</name>
<dbReference type="Proteomes" id="UP000315010">
    <property type="component" value="Unassembled WGS sequence"/>
</dbReference>
<dbReference type="AlphaFoldDB" id="A0A5C5YW37"/>
<dbReference type="EMBL" id="SJPJ01000001">
    <property type="protein sequence ID" value="TWT79279.1"/>
    <property type="molecule type" value="Genomic_DNA"/>
</dbReference>
<accession>A0A5C5YW37</accession>
<evidence type="ECO:0000256" key="1">
    <source>
        <dbReference type="SAM" id="MobiDB-lite"/>
    </source>
</evidence>
<proteinExistence type="predicted"/>
<reference evidence="2 3" key="1">
    <citation type="submission" date="2019-02" db="EMBL/GenBank/DDBJ databases">
        <title>Deep-cultivation of Planctomycetes and their phenomic and genomic characterization uncovers novel biology.</title>
        <authorList>
            <person name="Wiegand S."/>
            <person name="Jogler M."/>
            <person name="Boedeker C."/>
            <person name="Pinto D."/>
            <person name="Vollmers J."/>
            <person name="Rivas-Marin E."/>
            <person name="Kohn T."/>
            <person name="Peeters S.H."/>
            <person name="Heuer A."/>
            <person name="Rast P."/>
            <person name="Oberbeckmann S."/>
            <person name="Bunk B."/>
            <person name="Jeske O."/>
            <person name="Meyerdierks A."/>
            <person name="Storesund J.E."/>
            <person name="Kallscheuer N."/>
            <person name="Luecker S."/>
            <person name="Lage O.M."/>
            <person name="Pohl T."/>
            <person name="Merkel B.J."/>
            <person name="Hornburger P."/>
            <person name="Mueller R.-W."/>
            <person name="Bruemmer F."/>
            <person name="Labrenz M."/>
            <person name="Spormann A.M."/>
            <person name="Op Den Camp H."/>
            <person name="Overmann J."/>
            <person name="Amann R."/>
            <person name="Jetten M.S.M."/>
            <person name="Mascher T."/>
            <person name="Medema M.H."/>
            <person name="Devos D.P."/>
            <person name="Kaster A.-K."/>
            <person name="Ovreas L."/>
            <person name="Rohde M."/>
            <person name="Galperin M.Y."/>
            <person name="Jogler C."/>
        </authorList>
    </citation>
    <scope>NUCLEOTIDE SEQUENCE [LARGE SCALE GENOMIC DNA]</scope>
    <source>
        <strain evidence="2 3">CA13</strain>
    </source>
</reference>
<feature type="region of interest" description="Disordered" evidence="1">
    <location>
        <begin position="137"/>
        <end position="178"/>
    </location>
</feature>
<gene>
    <name evidence="2" type="ORF">CA13_06770</name>
</gene>
<keyword evidence="3" id="KW-1185">Reference proteome</keyword>
<evidence type="ECO:0000313" key="3">
    <source>
        <dbReference type="Proteomes" id="UP000315010"/>
    </source>
</evidence>
<protein>
    <submittedName>
        <fullName evidence="2">Uncharacterized protein</fullName>
    </submittedName>
</protein>
<feature type="compositionally biased region" description="Gly residues" evidence="1">
    <location>
        <begin position="148"/>
        <end position="157"/>
    </location>
</feature>
<comment type="caution">
    <text evidence="2">The sequence shown here is derived from an EMBL/GenBank/DDBJ whole genome shotgun (WGS) entry which is preliminary data.</text>
</comment>
<evidence type="ECO:0000313" key="2">
    <source>
        <dbReference type="EMBL" id="TWT79279.1"/>
    </source>
</evidence>